<dbReference type="Proteomes" id="UP001527090">
    <property type="component" value="Unassembled WGS sequence"/>
</dbReference>
<gene>
    <name evidence="1" type="ORF">M5X04_04390</name>
</gene>
<proteinExistence type="predicted"/>
<protein>
    <submittedName>
        <fullName evidence="1">Uncharacterized protein</fullName>
    </submittedName>
</protein>
<evidence type="ECO:0000313" key="2">
    <source>
        <dbReference type="Proteomes" id="UP001527090"/>
    </source>
</evidence>
<name>A0ABT4E643_PAEAL</name>
<organism evidence="1 2">
    <name type="scientific">Paenibacillus alvei</name>
    <name type="common">Bacillus alvei</name>
    <dbReference type="NCBI Taxonomy" id="44250"/>
    <lineage>
        <taxon>Bacteria</taxon>
        <taxon>Bacillati</taxon>
        <taxon>Bacillota</taxon>
        <taxon>Bacilli</taxon>
        <taxon>Bacillales</taxon>
        <taxon>Paenibacillaceae</taxon>
        <taxon>Paenibacillus</taxon>
    </lineage>
</organism>
<keyword evidence="2" id="KW-1185">Reference proteome</keyword>
<comment type="caution">
    <text evidence="1">The sequence shown here is derived from an EMBL/GenBank/DDBJ whole genome shotgun (WGS) entry which is preliminary data.</text>
</comment>
<reference evidence="1 2" key="1">
    <citation type="submission" date="2022-05" db="EMBL/GenBank/DDBJ databases">
        <title>Genome Sequencing of Bee-Associated Microbes.</title>
        <authorList>
            <person name="Dunlap C."/>
        </authorList>
    </citation>
    <scope>NUCLEOTIDE SEQUENCE [LARGE SCALE GENOMIC DNA]</scope>
    <source>
        <strain evidence="1 2">NRRL NRS-750</strain>
    </source>
</reference>
<accession>A0ABT4E643</accession>
<dbReference type="EMBL" id="JAMDLY010000005">
    <property type="protein sequence ID" value="MCY9528575.1"/>
    <property type="molecule type" value="Genomic_DNA"/>
</dbReference>
<dbReference type="Gene3D" id="2.60.120.260">
    <property type="entry name" value="Galactose-binding domain-like"/>
    <property type="match status" value="2"/>
</dbReference>
<sequence length="265" mass="29748">MVAVSQTIKVEKNRDFTISGLFQVEQLKGSKVQLYLDFKDDKDQFIGANITEYEYPTHGQFIVLSNSGTTPANAEKLVVYAIIRSLTNQSSGSMYVDSIHFQYSSERNLLSNPEFMIYPDQDEVGDAWNKGGWLHEQSNYQIKRSNQQHMQSISGSGIQTNGALTIFQNVKVNPARSFEVSGAIHVKQSERAKVQLYIDFMDVNNQFIGANITEQSQPTTDFVTLRNNGQVPQGAVRALVYVIIRGTDNQASGSIDIKKLVFKYN</sequence>
<evidence type="ECO:0000313" key="1">
    <source>
        <dbReference type="EMBL" id="MCY9528575.1"/>
    </source>
</evidence>
<dbReference type="RefSeq" id="WP_028531757.1">
    <property type="nucleotide sequence ID" value="NZ_JAMDLY010000005.1"/>
</dbReference>